<organism evidence="3 4">
    <name type="scientific">Microvirga mediterraneensis</name>
    <dbReference type="NCBI Taxonomy" id="2754695"/>
    <lineage>
        <taxon>Bacteria</taxon>
        <taxon>Pseudomonadati</taxon>
        <taxon>Pseudomonadota</taxon>
        <taxon>Alphaproteobacteria</taxon>
        <taxon>Hyphomicrobiales</taxon>
        <taxon>Methylobacteriaceae</taxon>
        <taxon>Microvirga</taxon>
    </lineage>
</organism>
<comment type="caution">
    <text evidence="3">The sequence shown here is derived from an EMBL/GenBank/DDBJ whole genome shotgun (WGS) entry which is preliminary data.</text>
</comment>
<proteinExistence type="predicted"/>
<feature type="region of interest" description="Disordered" evidence="1">
    <location>
        <begin position="148"/>
        <end position="171"/>
    </location>
</feature>
<dbReference type="InterPro" id="IPR019060">
    <property type="entry name" value="DUF2382"/>
</dbReference>
<reference evidence="3 4" key="1">
    <citation type="submission" date="2020-07" db="EMBL/GenBank/DDBJ databases">
        <title>Draft genome and description of Microvirga mediterraneensis Marseille-Q2068 sp. nov.</title>
        <authorList>
            <person name="Boxberger M."/>
        </authorList>
    </citation>
    <scope>NUCLEOTIDE SEQUENCE [LARGE SCALE GENOMIC DNA]</scope>
    <source>
        <strain evidence="3 4">Marseille-Q2068</strain>
    </source>
</reference>
<dbReference type="Proteomes" id="UP000572984">
    <property type="component" value="Unassembled WGS sequence"/>
</dbReference>
<evidence type="ECO:0000259" key="2">
    <source>
        <dbReference type="Pfam" id="PF09557"/>
    </source>
</evidence>
<dbReference type="Pfam" id="PF09557">
    <property type="entry name" value="DUF2382"/>
    <property type="match status" value="1"/>
</dbReference>
<sequence>MADPVPNPNTTDDQEPMPVLNDVLKSSARTVAEDVIPLVEETATISKRQVVPGRVRVRTITDTVEELAHADVQREDVEVTRVPIDRMVETAPEIRTEGDVTIVPVLEEVLVVEKRLVLKEELHIRRRVAAETVEVPVTLRKQRAIVEREAPDGTSIAEGGSKPETDRYVPD</sequence>
<dbReference type="AlphaFoldDB" id="A0A838BTF6"/>
<dbReference type="EMBL" id="JACDXJ010000003">
    <property type="protein sequence ID" value="MBA1159124.1"/>
    <property type="molecule type" value="Genomic_DNA"/>
</dbReference>
<feature type="compositionally biased region" description="Basic and acidic residues" evidence="1">
    <location>
        <begin position="161"/>
        <end position="171"/>
    </location>
</feature>
<keyword evidence="4" id="KW-1185">Reference proteome</keyword>
<evidence type="ECO:0000256" key="1">
    <source>
        <dbReference type="SAM" id="MobiDB-lite"/>
    </source>
</evidence>
<name>A0A838BTF6_9HYPH</name>
<feature type="domain" description="DUF2382" evidence="2">
    <location>
        <begin position="36"/>
        <end position="144"/>
    </location>
</feature>
<accession>A0A838BTF6</accession>
<gene>
    <name evidence="3" type="ORF">H0S73_23850</name>
</gene>
<evidence type="ECO:0000313" key="3">
    <source>
        <dbReference type="EMBL" id="MBA1159124.1"/>
    </source>
</evidence>
<protein>
    <submittedName>
        <fullName evidence="3">YsnF/AvaK domain-containing protein</fullName>
    </submittedName>
</protein>
<evidence type="ECO:0000313" key="4">
    <source>
        <dbReference type="Proteomes" id="UP000572984"/>
    </source>
</evidence>